<reference evidence="1" key="3">
    <citation type="submission" date="2024-01" db="EMBL/GenBank/DDBJ databases">
        <authorList>
            <person name="Coelho M.A."/>
            <person name="David-Palma M."/>
            <person name="Shea T."/>
            <person name="Sun S."/>
            <person name="Cuomo C.A."/>
            <person name="Heitman J."/>
        </authorList>
    </citation>
    <scope>NUCLEOTIDE SEQUENCE</scope>
    <source>
        <strain evidence="1">CBS 7841</strain>
    </source>
</reference>
<proteinExistence type="predicted"/>
<dbReference type="GeneID" id="91088847"/>
<dbReference type="AlphaFoldDB" id="A0A1E3ILH0"/>
<sequence length="202" mass="22387">MSCLTRPAPLRSFMPVMRFFVPRIRKFTTSPSPPSERDPSHPHLWYHPGSSFISLSFLPNKPAIQGSKTILGYLPLGEATIDDFKEEPKFLKVLEEAIKSGISQGKATTVEFEAETRPTDGWIHINDERAIPPAGRIGETEDIIGSVYVQQGKIVADTYSSLPTYRLVTPNGVLTLPKGLDQHLISVLEGIDAEERKTDSVN</sequence>
<dbReference type="VEuPathDB" id="FungiDB:L203_02159"/>
<keyword evidence="2" id="KW-1185">Reference proteome</keyword>
<evidence type="ECO:0000313" key="2">
    <source>
        <dbReference type="Proteomes" id="UP000094043"/>
    </source>
</evidence>
<protein>
    <submittedName>
        <fullName evidence="1">Uncharacterized protein</fullName>
    </submittedName>
</protein>
<name>A0A1E3ILH0_9TREE</name>
<dbReference type="RefSeq" id="XP_066070114.1">
    <property type="nucleotide sequence ID" value="XM_066214017.1"/>
</dbReference>
<dbReference type="KEGG" id="cdep:91088847"/>
<evidence type="ECO:0000313" key="1">
    <source>
        <dbReference type="EMBL" id="WVN89414.1"/>
    </source>
</evidence>
<dbReference type="PANTHER" id="PTHR37331:SF1">
    <property type="entry name" value="YALI0F11671P"/>
    <property type="match status" value="1"/>
</dbReference>
<reference evidence="1" key="1">
    <citation type="submission" date="2016-06" db="EMBL/GenBank/DDBJ databases">
        <authorList>
            <person name="Cuomo C."/>
            <person name="Litvintseva A."/>
            <person name="Heitman J."/>
            <person name="Chen Y."/>
            <person name="Sun S."/>
            <person name="Springer D."/>
            <person name="Dromer F."/>
            <person name="Young S."/>
            <person name="Zeng Q."/>
            <person name="Chapman S."/>
            <person name="Gujja S."/>
            <person name="Saif S."/>
            <person name="Birren B."/>
        </authorList>
    </citation>
    <scope>NUCLEOTIDE SEQUENCE</scope>
    <source>
        <strain evidence="1">CBS 7841</strain>
    </source>
</reference>
<dbReference type="OrthoDB" id="5397701at2759"/>
<dbReference type="EMBL" id="CP143788">
    <property type="protein sequence ID" value="WVN89414.1"/>
    <property type="molecule type" value="Genomic_DNA"/>
</dbReference>
<dbReference type="PANTHER" id="PTHR37331">
    <property type="entry name" value="YALI0F11671P"/>
    <property type="match status" value="1"/>
</dbReference>
<accession>A0A1E3ILH0</accession>
<reference evidence="1" key="2">
    <citation type="journal article" date="2022" name="Elife">
        <title>Obligate sexual reproduction of a homothallic fungus closely related to the Cryptococcus pathogenic species complex.</title>
        <authorList>
            <person name="Passer A.R."/>
            <person name="Clancey S.A."/>
            <person name="Shea T."/>
            <person name="David-Palma M."/>
            <person name="Averette A.F."/>
            <person name="Boekhout T."/>
            <person name="Porcel B.M."/>
            <person name="Nowrousian M."/>
            <person name="Cuomo C.A."/>
            <person name="Sun S."/>
            <person name="Heitman J."/>
            <person name="Coelho M.A."/>
        </authorList>
    </citation>
    <scope>NUCLEOTIDE SEQUENCE</scope>
    <source>
        <strain evidence="1">CBS 7841</strain>
    </source>
</reference>
<dbReference type="Proteomes" id="UP000094043">
    <property type="component" value="Chromosome 5"/>
</dbReference>
<gene>
    <name evidence="1" type="ORF">L203_104637</name>
</gene>
<organism evidence="1 2">
    <name type="scientific">Cryptococcus depauperatus CBS 7841</name>
    <dbReference type="NCBI Taxonomy" id="1295531"/>
    <lineage>
        <taxon>Eukaryota</taxon>
        <taxon>Fungi</taxon>
        <taxon>Dikarya</taxon>
        <taxon>Basidiomycota</taxon>
        <taxon>Agaricomycotina</taxon>
        <taxon>Tremellomycetes</taxon>
        <taxon>Tremellales</taxon>
        <taxon>Cryptococcaceae</taxon>
        <taxon>Cryptococcus</taxon>
    </lineage>
</organism>